<dbReference type="AlphaFoldDB" id="A0A1E5IPN4"/>
<comment type="caution">
    <text evidence="2">The sequence shown here is derived from an EMBL/GenBank/DDBJ whole genome shotgun (WGS) entry which is preliminary data.</text>
</comment>
<keyword evidence="1" id="KW-0472">Membrane</keyword>
<dbReference type="EMBL" id="MCBT01000048">
    <property type="protein sequence ID" value="OEG72048.1"/>
    <property type="molecule type" value="Genomic_DNA"/>
</dbReference>
<feature type="transmembrane region" description="Helical" evidence="1">
    <location>
        <begin position="40"/>
        <end position="62"/>
    </location>
</feature>
<organism evidence="2 3">
    <name type="scientific">Shewanella colwelliana</name>
    <name type="common">Alteromonas colwelliana</name>
    <dbReference type="NCBI Taxonomy" id="23"/>
    <lineage>
        <taxon>Bacteria</taxon>
        <taxon>Pseudomonadati</taxon>
        <taxon>Pseudomonadota</taxon>
        <taxon>Gammaproteobacteria</taxon>
        <taxon>Alteromonadales</taxon>
        <taxon>Shewanellaceae</taxon>
        <taxon>Shewanella</taxon>
    </lineage>
</organism>
<feature type="transmembrane region" description="Helical" evidence="1">
    <location>
        <begin position="15"/>
        <end position="34"/>
    </location>
</feature>
<evidence type="ECO:0000313" key="3">
    <source>
        <dbReference type="Proteomes" id="UP000095230"/>
    </source>
</evidence>
<dbReference type="RefSeq" id="WP_069672014.1">
    <property type="nucleotide sequence ID" value="NZ_MCBT01000048.1"/>
</dbReference>
<feature type="transmembrane region" description="Helical" evidence="1">
    <location>
        <begin position="69"/>
        <end position="86"/>
    </location>
</feature>
<evidence type="ECO:0000256" key="1">
    <source>
        <dbReference type="SAM" id="Phobius"/>
    </source>
</evidence>
<name>A0A1E5IPN4_SHECO</name>
<keyword evidence="1" id="KW-0812">Transmembrane</keyword>
<proteinExistence type="predicted"/>
<sequence>MLTPVLTDQPRLDQLVIYQFLATCGLLMLVVPLIDTSPWTQSLLVTLVIPITTLATLIGIFIKQSINRCTITLLFSIWLLVWGVHLV</sequence>
<evidence type="ECO:0000313" key="2">
    <source>
        <dbReference type="EMBL" id="OEG72048.1"/>
    </source>
</evidence>
<gene>
    <name evidence="2" type="ORF">BEL05_03360</name>
</gene>
<dbReference type="Proteomes" id="UP000095230">
    <property type="component" value="Unassembled WGS sequence"/>
</dbReference>
<keyword evidence="1" id="KW-1133">Transmembrane helix</keyword>
<protein>
    <submittedName>
        <fullName evidence="2">Uncharacterized protein</fullName>
    </submittedName>
</protein>
<accession>A0A1E5IPN4</accession>
<reference evidence="2 3" key="1">
    <citation type="submission" date="2016-07" db="EMBL/GenBank/DDBJ databases">
        <title>Whole-genome of two Shewanella species isolated from a digestive organ of sea cucumber Apostichopus japonicus Selenka 1867.</title>
        <authorList>
            <person name="Hong H.-H."/>
            <person name="Choi H."/>
            <person name="Cheon S."/>
            <person name="Oh J.-S."/>
            <person name="Lee H.-G."/>
            <person name="Park C."/>
        </authorList>
    </citation>
    <scope>NUCLEOTIDE SEQUENCE [LARGE SCALE GENOMIC DNA]</scope>
    <source>
        <strain evidence="2 3">CSB03KR</strain>
    </source>
</reference>